<dbReference type="AlphaFoldDB" id="A0A6A4H8I4"/>
<sequence>MFRSVGSNKYAVKIITLLYNLKHVWPPKFADIMRDNHLVNISGIPDHFMAIDMNIEHHIGYVKSTYATKGLYADWDHLSSVSAAIVHIQEGKKKVGKMVDTSYQRKSGLAVNTDDLVWEVVWAIEREGLLDNDVERKTDRPLARATDSLVDGSHKLKVTVAALNRRTNKLWGSGLATVEDEDEDEIAPMQWGADSGEEESGEKDK</sequence>
<feature type="compositionally biased region" description="Acidic residues" evidence="1">
    <location>
        <begin position="195"/>
        <end position="205"/>
    </location>
</feature>
<feature type="domain" description="DUF6589" evidence="2">
    <location>
        <begin position="1"/>
        <end position="106"/>
    </location>
</feature>
<dbReference type="InterPro" id="IPR046496">
    <property type="entry name" value="DUF6589"/>
</dbReference>
<dbReference type="EMBL" id="ML769570">
    <property type="protein sequence ID" value="KAE9393497.1"/>
    <property type="molecule type" value="Genomic_DNA"/>
</dbReference>
<accession>A0A6A4H8I4</accession>
<name>A0A6A4H8I4_9AGAR</name>
<keyword evidence="4" id="KW-1185">Reference proteome</keyword>
<protein>
    <recommendedName>
        <fullName evidence="2">DUF6589 domain-containing protein</fullName>
    </recommendedName>
</protein>
<evidence type="ECO:0000256" key="1">
    <source>
        <dbReference type="SAM" id="MobiDB-lite"/>
    </source>
</evidence>
<reference evidence="3" key="1">
    <citation type="journal article" date="2019" name="Environ. Microbiol.">
        <title>Fungal ecological strategies reflected in gene transcription - a case study of two litter decomposers.</title>
        <authorList>
            <person name="Barbi F."/>
            <person name="Kohler A."/>
            <person name="Barry K."/>
            <person name="Baskaran P."/>
            <person name="Daum C."/>
            <person name="Fauchery L."/>
            <person name="Ihrmark K."/>
            <person name="Kuo A."/>
            <person name="LaButti K."/>
            <person name="Lipzen A."/>
            <person name="Morin E."/>
            <person name="Grigoriev I.V."/>
            <person name="Henrissat B."/>
            <person name="Lindahl B."/>
            <person name="Martin F."/>
        </authorList>
    </citation>
    <scope>NUCLEOTIDE SEQUENCE</scope>
    <source>
        <strain evidence="3">JB14</strain>
    </source>
</reference>
<evidence type="ECO:0000259" key="2">
    <source>
        <dbReference type="Pfam" id="PF20231"/>
    </source>
</evidence>
<dbReference type="Proteomes" id="UP000799118">
    <property type="component" value="Unassembled WGS sequence"/>
</dbReference>
<organism evidence="3 4">
    <name type="scientific">Gymnopus androsaceus JB14</name>
    <dbReference type="NCBI Taxonomy" id="1447944"/>
    <lineage>
        <taxon>Eukaryota</taxon>
        <taxon>Fungi</taxon>
        <taxon>Dikarya</taxon>
        <taxon>Basidiomycota</taxon>
        <taxon>Agaricomycotina</taxon>
        <taxon>Agaricomycetes</taxon>
        <taxon>Agaricomycetidae</taxon>
        <taxon>Agaricales</taxon>
        <taxon>Marasmiineae</taxon>
        <taxon>Omphalotaceae</taxon>
        <taxon>Gymnopus</taxon>
    </lineage>
</organism>
<proteinExistence type="predicted"/>
<dbReference type="Pfam" id="PF20231">
    <property type="entry name" value="DUF6589"/>
    <property type="match status" value="1"/>
</dbReference>
<feature type="region of interest" description="Disordered" evidence="1">
    <location>
        <begin position="174"/>
        <end position="205"/>
    </location>
</feature>
<evidence type="ECO:0000313" key="3">
    <source>
        <dbReference type="EMBL" id="KAE9393497.1"/>
    </source>
</evidence>
<evidence type="ECO:0000313" key="4">
    <source>
        <dbReference type="Proteomes" id="UP000799118"/>
    </source>
</evidence>
<gene>
    <name evidence="3" type="ORF">BT96DRAFT_999370</name>
</gene>
<dbReference type="OrthoDB" id="3152464at2759"/>